<name>A0ACB8SV21_9AGAM</name>
<dbReference type="EMBL" id="MU277224">
    <property type="protein sequence ID" value="KAI0059671.1"/>
    <property type="molecule type" value="Genomic_DNA"/>
</dbReference>
<protein>
    <submittedName>
        <fullName evidence="1">Uncharacterized protein</fullName>
    </submittedName>
</protein>
<sequence length="219" mass="24302">MHACSRRASTNAEMRFKGRQYRPQQARGERADAKTKTKDSANERGKESHRLTWSRWKALHLKQTVAVASNYAEHEQSRLAGRQVNSLKASGAAHLLARKSVQREQERNIPASPCGCSMEKYHLPTELGKWKAMARRHREQRHVVEGEHRPIKQGKVTSVYARESLRKVLNVVLLEVIIVSGKRNGLAVIGSQLVGGGDDADDDESDDAVAAEACGDATT</sequence>
<evidence type="ECO:0000313" key="1">
    <source>
        <dbReference type="EMBL" id="KAI0059671.1"/>
    </source>
</evidence>
<organism evidence="1 2">
    <name type="scientific">Artomyces pyxidatus</name>
    <dbReference type="NCBI Taxonomy" id="48021"/>
    <lineage>
        <taxon>Eukaryota</taxon>
        <taxon>Fungi</taxon>
        <taxon>Dikarya</taxon>
        <taxon>Basidiomycota</taxon>
        <taxon>Agaricomycotina</taxon>
        <taxon>Agaricomycetes</taxon>
        <taxon>Russulales</taxon>
        <taxon>Auriscalpiaceae</taxon>
        <taxon>Artomyces</taxon>
    </lineage>
</organism>
<dbReference type="Proteomes" id="UP000814140">
    <property type="component" value="Unassembled WGS sequence"/>
</dbReference>
<keyword evidence="2" id="KW-1185">Reference proteome</keyword>
<reference evidence="1" key="1">
    <citation type="submission" date="2021-03" db="EMBL/GenBank/DDBJ databases">
        <authorList>
            <consortium name="DOE Joint Genome Institute"/>
            <person name="Ahrendt S."/>
            <person name="Looney B.P."/>
            <person name="Miyauchi S."/>
            <person name="Morin E."/>
            <person name="Drula E."/>
            <person name="Courty P.E."/>
            <person name="Chicoki N."/>
            <person name="Fauchery L."/>
            <person name="Kohler A."/>
            <person name="Kuo A."/>
            <person name="Labutti K."/>
            <person name="Pangilinan J."/>
            <person name="Lipzen A."/>
            <person name="Riley R."/>
            <person name="Andreopoulos W."/>
            <person name="He G."/>
            <person name="Johnson J."/>
            <person name="Barry K.W."/>
            <person name="Grigoriev I.V."/>
            <person name="Nagy L."/>
            <person name="Hibbett D."/>
            <person name="Henrissat B."/>
            <person name="Matheny P.B."/>
            <person name="Labbe J."/>
            <person name="Martin F."/>
        </authorList>
    </citation>
    <scope>NUCLEOTIDE SEQUENCE</scope>
    <source>
        <strain evidence="1">HHB10654</strain>
    </source>
</reference>
<comment type="caution">
    <text evidence="1">The sequence shown here is derived from an EMBL/GenBank/DDBJ whole genome shotgun (WGS) entry which is preliminary data.</text>
</comment>
<proteinExistence type="predicted"/>
<accession>A0ACB8SV21</accession>
<gene>
    <name evidence="1" type="ORF">BV25DRAFT_1840112</name>
</gene>
<evidence type="ECO:0000313" key="2">
    <source>
        <dbReference type="Proteomes" id="UP000814140"/>
    </source>
</evidence>
<reference evidence="1" key="2">
    <citation type="journal article" date="2022" name="New Phytol.">
        <title>Evolutionary transition to the ectomycorrhizal habit in the genomes of a hyperdiverse lineage of mushroom-forming fungi.</title>
        <authorList>
            <person name="Looney B."/>
            <person name="Miyauchi S."/>
            <person name="Morin E."/>
            <person name="Drula E."/>
            <person name="Courty P.E."/>
            <person name="Kohler A."/>
            <person name="Kuo A."/>
            <person name="LaButti K."/>
            <person name="Pangilinan J."/>
            <person name="Lipzen A."/>
            <person name="Riley R."/>
            <person name="Andreopoulos W."/>
            <person name="He G."/>
            <person name="Johnson J."/>
            <person name="Nolan M."/>
            <person name="Tritt A."/>
            <person name="Barry K.W."/>
            <person name="Grigoriev I.V."/>
            <person name="Nagy L.G."/>
            <person name="Hibbett D."/>
            <person name="Henrissat B."/>
            <person name="Matheny P.B."/>
            <person name="Labbe J."/>
            <person name="Martin F.M."/>
        </authorList>
    </citation>
    <scope>NUCLEOTIDE SEQUENCE</scope>
    <source>
        <strain evidence="1">HHB10654</strain>
    </source>
</reference>